<dbReference type="EMBL" id="JALJOR010000002">
    <property type="protein sequence ID" value="KAK9824402.1"/>
    <property type="molecule type" value="Genomic_DNA"/>
</dbReference>
<dbReference type="Pfam" id="PF08016">
    <property type="entry name" value="PKD_channel"/>
    <property type="match status" value="1"/>
</dbReference>
<comment type="caution">
    <text evidence="13">The sequence shown here is derived from an EMBL/GenBank/DDBJ whole genome shotgun (WGS) entry which is preliminary data.</text>
</comment>
<reference evidence="13 14" key="1">
    <citation type="journal article" date="2024" name="Nat. Commun.">
        <title>Phylogenomics reveals the evolutionary origins of lichenization in chlorophyte algae.</title>
        <authorList>
            <person name="Puginier C."/>
            <person name="Libourel C."/>
            <person name="Otte J."/>
            <person name="Skaloud P."/>
            <person name="Haon M."/>
            <person name="Grisel S."/>
            <person name="Petersen M."/>
            <person name="Berrin J.G."/>
            <person name="Delaux P.M."/>
            <person name="Dal Grande F."/>
            <person name="Keller J."/>
        </authorList>
    </citation>
    <scope>NUCLEOTIDE SEQUENCE [LARGE SCALE GENOMIC DNA]</scope>
    <source>
        <strain evidence="13 14">SAG 2043</strain>
    </source>
</reference>
<dbReference type="AlphaFoldDB" id="A0AAW1QTH5"/>
<dbReference type="InterPro" id="IPR013122">
    <property type="entry name" value="PKD1_2_channel"/>
</dbReference>
<feature type="compositionally biased region" description="Gly residues" evidence="8">
    <location>
        <begin position="754"/>
        <end position="772"/>
    </location>
</feature>
<gene>
    <name evidence="13" type="ORF">WJX72_010049</name>
</gene>
<evidence type="ECO:0000256" key="2">
    <source>
        <dbReference type="ARBA" id="ARBA00007200"/>
    </source>
</evidence>
<evidence type="ECO:0000256" key="10">
    <source>
        <dbReference type="SAM" id="SignalP"/>
    </source>
</evidence>
<dbReference type="GO" id="GO:0005509">
    <property type="term" value="F:calcium ion binding"/>
    <property type="evidence" value="ECO:0007669"/>
    <property type="project" value="InterPro"/>
</dbReference>
<feature type="chain" id="PRO_5043598274" evidence="10">
    <location>
        <begin position="18"/>
        <end position="772"/>
    </location>
</feature>
<keyword evidence="3 9" id="KW-0812">Transmembrane</keyword>
<keyword evidence="4 9" id="KW-1133">Transmembrane helix</keyword>
<dbReference type="InterPro" id="IPR003915">
    <property type="entry name" value="PKD_2"/>
</dbReference>
<dbReference type="Pfam" id="PF20519">
    <property type="entry name" value="Polycystin_dom"/>
    <property type="match status" value="1"/>
</dbReference>
<evidence type="ECO:0000256" key="9">
    <source>
        <dbReference type="SAM" id="Phobius"/>
    </source>
</evidence>
<evidence type="ECO:0000256" key="4">
    <source>
        <dbReference type="ARBA" id="ARBA00022989"/>
    </source>
</evidence>
<evidence type="ECO:0000256" key="8">
    <source>
        <dbReference type="SAM" id="MobiDB-lite"/>
    </source>
</evidence>
<keyword evidence="5 9" id="KW-0472">Membrane</keyword>
<organism evidence="13 14">
    <name type="scientific">[Myrmecia] bisecta</name>
    <dbReference type="NCBI Taxonomy" id="41462"/>
    <lineage>
        <taxon>Eukaryota</taxon>
        <taxon>Viridiplantae</taxon>
        <taxon>Chlorophyta</taxon>
        <taxon>core chlorophytes</taxon>
        <taxon>Trebouxiophyceae</taxon>
        <taxon>Trebouxiales</taxon>
        <taxon>Trebouxiaceae</taxon>
        <taxon>Myrmecia</taxon>
    </lineage>
</organism>
<evidence type="ECO:0000259" key="12">
    <source>
        <dbReference type="Pfam" id="PF20519"/>
    </source>
</evidence>
<dbReference type="PANTHER" id="PTHR10877">
    <property type="entry name" value="POLYCYSTIN FAMILY MEMBER"/>
    <property type="match status" value="1"/>
</dbReference>
<dbReference type="Proteomes" id="UP001489004">
    <property type="component" value="Unassembled WGS sequence"/>
</dbReference>
<feature type="region of interest" description="Disordered" evidence="8">
    <location>
        <begin position="720"/>
        <end position="772"/>
    </location>
</feature>
<evidence type="ECO:0000256" key="3">
    <source>
        <dbReference type="ARBA" id="ARBA00022692"/>
    </source>
</evidence>
<protein>
    <submittedName>
        <fullName evidence="13">Uncharacterized protein</fullName>
    </submittedName>
</protein>
<feature type="transmembrane region" description="Helical" evidence="9">
    <location>
        <begin position="435"/>
        <end position="456"/>
    </location>
</feature>
<feature type="disulfide bond" evidence="7">
    <location>
        <begin position="109"/>
        <end position="123"/>
    </location>
</feature>
<dbReference type="InterPro" id="IPR046791">
    <property type="entry name" value="Polycystin_dom"/>
</dbReference>
<dbReference type="PANTHER" id="PTHR10877:SF183">
    <property type="entry name" value="AT14535P-RELATED"/>
    <property type="match status" value="1"/>
</dbReference>
<feature type="transmembrane region" description="Helical" evidence="9">
    <location>
        <begin position="290"/>
        <end position="309"/>
    </location>
</feature>
<evidence type="ECO:0000256" key="6">
    <source>
        <dbReference type="ARBA" id="ARBA00023180"/>
    </source>
</evidence>
<dbReference type="FunFam" id="1.10.287.70:FF:000086">
    <property type="entry name" value="Polycystic kidney disease 2"/>
    <property type="match status" value="1"/>
</dbReference>
<comment type="similarity">
    <text evidence="2">Belongs to the polycystin family.</text>
</comment>
<dbReference type="PRINTS" id="PR01433">
    <property type="entry name" value="POLYCYSTIN2"/>
</dbReference>
<evidence type="ECO:0000256" key="1">
    <source>
        <dbReference type="ARBA" id="ARBA00004141"/>
    </source>
</evidence>
<feature type="domain" description="Polycystin cation channel PKD1/PKD2" evidence="11">
    <location>
        <begin position="249"/>
        <end position="463"/>
    </location>
</feature>
<feature type="transmembrane region" description="Helical" evidence="9">
    <location>
        <begin position="249"/>
        <end position="269"/>
    </location>
</feature>
<dbReference type="GO" id="GO:0016020">
    <property type="term" value="C:membrane"/>
    <property type="evidence" value="ECO:0007669"/>
    <property type="project" value="UniProtKB-SubCell"/>
</dbReference>
<feature type="signal peptide" evidence="10">
    <location>
        <begin position="1"/>
        <end position="17"/>
    </location>
</feature>
<evidence type="ECO:0000256" key="7">
    <source>
        <dbReference type="PIRSR" id="PIRSR603915-2"/>
    </source>
</evidence>
<feature type="compositionally biased region" description="Basic residues" evidence="8">
    <location>
        <begin position="740"/>
        <end position="750"/>
    </location>
</feature>
<sequence length="772" mass="85213">MLWYAVFLILFSFATLAGKVDQSIYFYGDAIMQSAVMQEFPRDATNVLKTLWDAGNPSDIHTYLQGVLYPFLYTGAAFNGTYFPGTVLGVAYLAGPVRLGTIRVKEEACPKADHVRYAATPSCYPPFSSAKESLAAYGDSGVYQANRNANEPSFVSSSTTRRYPAPAFNVVLPMNESAAARFIFSLESNGYIDIQTRALFVDINVWHPQLRYMGIVRILFEMLPSGGVTPWAEIDVFRPYPYTSSADRAYLVLDLVVLAQVFIYIFLEIKKVLRIGASAYAHELANLPHVINLALFIVVWIFRLLAMSATPDPVNTNSSTYIEMRSACYLWKAAQAINSFNMFLCWVKMFKYMAFMPQFAQLTRTLRTAAGRLGSFFIIITIVIVGSAQAFFLAFGSKLPQYRNIQESIFALVRALLLDFSLQELRSANLWLGPLFFGSFIILAVFVLLNMFIAIISDAYSEVRHELERSKGVEYGTIIMHVILHDWLYKIPFIGTPLRRFFGWAGKKRRLSVGNPFNLLHPQRNRTGGSAVISDLAQMALISSTDPKEKMALREVAQDIQSQMSVSGRFRASIFNDPQSAKVLPHQPSMSATLGEGGFANTLQELERLGQLASSLLAHIEQQRSDGNQPDLMRDLELLRATSMGLPVTSPPSRTSMKYAADPDRLDLADPEYVNGKLPRPAKKAPRVRDASPRLPGSAEEGALPTVGLGHVASSSFAEDDDAALASAASLDTEGEGQRPHRKKKKKHRKQSESGGGSGGGGDIETGVGEPG</sequence>
<evidence type="ECO:0000256" key="5">
    <source>
        <dbReference type="ARBA" id="ARBA00023136"/>
    </source>
</evidence>
<dbReference type="InterPro" id="IPR051223">
    <property type="entry name" value="Polycystin"/>
</dbReference>
<accession>A0AAW1QTH5</accession>
<keyword evidence="14" id="KW-1185">Reference proteome</keyword>
<evidence type="ECO:0000313" key="14">
    <source>
        <dbReference type="Proteomes" id="UP001489004"/>
    </source>
</evidence>
<feature type="region of interest" description="Disordered" evidence="8">
    <location>
        <begin position="668"/>
        <end position="704"/>
    </location>
</feature>
<name>A0AAW1QTH5_9CHLO</name>
<feature type="transmembrane region" description="Helical" evidence="9">
    <location>
        <begin position="370"/>
        <end position="395"/>
    </location>
</feature>
<evidence type="ECO:0000259" key="11">
    <source>
        <dbReference type="Pfam" id="PF08016"/>
    </source>
</evidence>
<comment type="subcellular location">
    <subcellularLocation>
        <location evidence="1">Membrane</location>
        <topology evidence="1">Multi-pass membrane protein</topology>
    </subcellularLocation>
</comment>
<keyword evidence="10" id="KW-0732">Signal</keyword>
<dbReference type="Gene3D" id="1.10.287.70">
    <property type="match status" value="1"/>
</dbReference>
<keyword evidence="6" id="KW-0325">Glycoprotein</keyword>
<proteinExistence type="inferred from homology"/>
<feature type="domain" description="Polycystin" evidence="12">
    <location>
        <begin position="58"/>
        <end position="237"/>
    </location>
</feature>
<evidence type="ECO:0000313" key="13">
    <source>
        <dbReference type="EMBL" id="KAK9824402.1"/>
    </source>
</evidence>